<accession>A0AAV3QPU1</accession>
<protein>
    <submittedName>
        <fullName evidence="2">Uncharacterized protein</fullName>
    </submittedName>
</protein>
<sequence>MAPRKRNASQHSQQQQEDVHRGPRNRRARAREEQQNVIGEEQQNAVVIDNSQPDKQKPVIFKSGMYLDADILTDAGRDTTNLGSDPGDKGPPPPLPVQEEAMDEETQK</sequence>
<dbReference type="EMBL" id="BAABME010005418">
    <property type="protein sequence ID" value="GAA0165570.1"/>
    <property type="molecule type" value="Genomic_DNA"/>
</dbReference>
<comment type="caution">
    <text evidence="2">The sequence shown here is derived from an EMBL/GenBank/DDBJ whole genome shotgun (WGS) entry which is preliminary data.</text>
</comment>
<proteinExistence type="predicted"/>
<reference evidence="2 3" key="1">
    <citation type="submission" date="2024-01" db="EMBL/GenBank/DDBJ databases">
        <title>The complete chloroplast genome sequence of Lithospermum erythrorhizon: insights into the phylogenetic relationship among Boraginaceae species and the maternal lineages of purple gromwells.</title>
        <authorList>
            <person name="Okada T."/>
            <person name="Watanabe K."/>
        </authorList>
    </citation>
    <scope>NUCLEOTIDE SEQUENCE [LARGE SCALE GENOMIC DNA]</scope>
</reference>
<feature type="region of interest" description="Disordered" evidence="1">
    <location>
        <begin position="1"/>
        <end position="56"/>
    </location>
</feature>
<feature type="region of interest" description="Disordered" evidence="1">
    <location>
        <begin position="75"/>
        <end position="108"/>
    </location>
</feature>
<dbReference type="Proteomes" id="UP001454036">
    <property type="component" value="Unassembled WGS sequence"/>
</dbReference>
<dbReference type="AlphaFoldDB" id="A0AAV3QPU1"/>
<evidence type="ECO:0000313" key="3">
    <source>
        <dbReference type="Proteomes" id="UP001454036"/>
    </source>
</evidence>
<feature type="compositionally biased region" description="Polar residues" evidence="1">
    <location>
        <begin position="41"/>
        <end position="51"/>
    </location>
</feature>
<evidence type="ECO:0000313" key="2">
    <source>
        <dbReference type="EMBL" id="GAA0165570.1"/>
    </source>
</evidence>
<evidence type="ECO:0000256" key="1">
    <source>
        <dbReference type="SAM" id="MobiDB-lite"/>
    </source>
</evidence>
<gene>
    <name evidence="2" type="ORF">LIER_20945</name>
</gene>
<name>A0AAV3QPU1_LITER</name>
<keyword evidence="3" id="KW-1185">Reference proteome</keyword>
<organism evidence="2 3">
    <name type="scientific">Lithospermum erythrorhizon</name>
    <name type="common">Purple gromwell</name>
    <name type="synonym">Lithospermum officinale var. erythrorhizon</name>
    <dbReference type="NCBI Taxonomy" id="34254"/>
    <lineage>
        <taxon>Eukaryota</taxon>
        <taxon>Viridiplantae</taxon>
        <taxon>Streptophyta</taxon>
        <taxon>Embryophyta</taxon>
        <taxon>Tracheophyta</taxon>
        <taxon>Spermatophyta</taxon>
        <taxon>Magnoliopsida</taxon>
        <taxon>eudicotyledons</taxon>
        <taxon>Gunneridae</taxon>
        <taxon>Pentapetalae</taxon>
        <taxon>asterids</taxon>
        <taxon>lamiids</taxon>
        <taxon>Boraginales</taxon>
        <taxon>Boraginaceae</taxon>
        <taxon>Boraginoideae</taxon>
        <taxon>Lithospermeae</taxon>
        <taxon>Lithospermum</taxon>
    </lineage>
</organism>